<dbReference type="SUPFAM" id="SSF52540">
    <property type="entry name" value="P-loop containing nucleoside triphosphate hydrolases"/>
    <property type="match status" value="1"/>
</dbReference>
<dbReference type="Proteomes" id="UP000199506">
    <property type="component" value="Unassembled WGS sequence"/>
</dbReference>
<dbReference type="NCBIfam" id="TIGR02173">
    <property type="entry name" value="cyt_kin_arch"/>
    <property type="match status" value="1"/>
</dbReference>
<dbReference type="Gene3D" id="3.40.50.300">
    <property type="entry name" value="P-loop containing nucleotide triphosphate hydrolases"/>
    <property type="match status" value="1"/>
</dbReference>
<dbReference type="GO" id="GO:0005524">
    <property type="term" value="F:ATP binding"/>
    <property type="evidence" value="ECO:0007669"/>
    <property type="project" value="UniProtKB-UniRule"/>
</dbReference>
<dbReference type="InterPro" id="IPR011892">
    <property type="entry name" value="Cyt_kin_arch"/>
</dbReference>
<dbReference type="RefSeq" id="WP_069574674.1">
    <property type="nucleotide sequence ID" value="NZ_FOAK01000013.1"/>
</dbReference>
<evidence type="ECO:0000256" key="4">
    <source>
        <dbReference type="ARBA" id="ARBA00022777"/>
    </source>
</evidence>
<dbReference type="AlphaFoldDB" id="A0A1H7NV44"/>
<dbReference type="EC" id="2.7.4.25" evidence="6"/>
<accession>A0A1H7NV44</accession>
<comment type="catalytic activity">
    <reaction evidence="6">
        <text>CMP + ATP = CDP + ADP</text>
        <dbReference type="Rhea" id="RHEA:11600"/>
        <dbReference type="ChEBI" id="CHEBI:30616"/>
        <dbReference type="ChEBI" id="CHEBI:58069"/>
        <dbReference type="ChEBI" id="CHEBI:60377"/>
        <dbReference type="ChEBI" id="CHEBI:456216"/>
        <dbReference type="EC" id="2.7.4.25"/>
    </reaction>
</comment>
<reference evidence="7 8" key="1">
    <citation type="submission" date="2016-10" db="EMBL/GenBank/DDBJ databases">
        <authorList>
            <person name="de Groot N.N."/>
        </authorList>
    </citation>
    <scope>NUCLEOTIDE SEQUENCE [LARGE SCALE GENOMIC DNA]</scope>
    <source>
        <strain evidence="7 8">DSM 11978</strain>
    </source>
</reference>
<dbReference type="HAMAP" id="MF_00239">
    <property type="entry name" value="Cytidyl_kinase_type2"/>
    <property type="match status" value="1"/>
</dbReference>
<evidence type="ECO:0000313" key="7">
    <source>
        <dbReference type="EMBL" id="SEL27184.1"/>
    </source>
</evidence>
<dbReference type="GO" id="GO:0036430">
    <property type="term" value="F:CMP kinase activity"/>
    <property type="evidence" value="ECO:0007669"/>
    <property type="project" value="RHEA"/>
</dbReference>
<protein>
    <recommendedName>
        <fullName evidence="6">Cytidylate kinase</fullName>
        <shortName evidence="6">CK</shortName>
        <ecNumber evidence="6">2.7.4.25</ecNumber>
    </recommendedName>
    <alternativeName>
        <fullName evidence="6">Cytidine monophosphate kinase</fullName>
        <shortName evidence="6">CMP kinase</shortName>
    </alternativeName>
</protein>
<evidence type="ECO:0000256" key="3">
    <source>
        <dbReference type="ARBA" id="ARBA00022741"/>
    </source>
</evidence>
<keyword evidence="1 6" id="KW-0963">Cytoplasm</keyword>
<dbReference type="STRING" id="190974.SAMN05216439_0275"/>
<comment type="similarity">
    <text evidence="6">Belongs to the cytidylate kinase family. Type 2 subfamily.</text>
</comment>
<dbReference type="GO" id="GO:0005737">
    <property type="term" value="C:cytoplasm"/>
    <property type="evidence" value="ECO:0007669"/>
    <property type="project" value="UniProtKB-SubCell"/>
</dbReference>
<evidence type="ECO:0000256" key="2">
    <source>
        <dbReference type="ARBA" id="ARBA00022679"/>
    </source>
</evidence>
<feature type="binding site" evidence="6">
    <location>
        <begin position="7"/>
        <end position="15"/>
    </location>
    <ligand>
        <name>ATP</name>
        <dbReference type="ChEBI" id="CHEBI:30616"/>
    </ligand>
</feature>
<evidence type="ECO:0000313" key="8">
    <source>
        <dbReference type="Proteomes" id="UP000199506"/>
    </source>
</evidence>
<organism evidence="7 8">
    <name type="scientific">Methanobrevibacter gottschalkii</name>
    <dbReference type="NCBI Taxonomy" id="190974"/>
    <lineage>
        <taxon>Archaea</taxon>
        <taxon>Methanobacteriati</taxon>
        <taxon>Methanobacteriota</taxon>
        <taxon>Methanomada group</taxon>
        <taxon>Methanobacteria</taxon>
        <taxon>Methanobacteriales</taxon>
        <taxon>Methanobacteriaceae</taxon>
        <taxon>Methanobrevibacter</taxon>
    </lineage>
</organism>
<dbReference type="GO" id="GO:0006220">
    <property type="term" value="P:pyrimidine nucleotide metabolic process"/>
    <property type="evidence" value="ECO:0007669"/>
    <property type="project" value="UniProtKB-UniRule"/>
</dbReference>
<keyword evidence="5 6" id="KW-0067">ATP-binding</keyword>
<evidence type="ECO:0000256" key="5">
    <source>
        <dbReference type="ARBA" id="ARBA00022840"/>
    </source>
</evidence>
<keyword evidence="4 6" id="KW-0418">Kinase</keyword>
<evidence type="ECO:0000256" key="1">
    <source>
        <dbReference type="ARBA" id="ARBA00022490"/>
    </source>
</evidence>
<dbReference type="Pfam" id="PF13189">
    <property type="entry name" value="Cytidylate_kin2"/>
    <property type="match status" value="1"/>
</dbReference>
<dbReference type="OrthoDB" id="31096at2157"/>
<dbReference type="GO" id="GO:0036431">
    <property type="term" value="F:dCMP kinase activity"/>
    <property type="evidence" value="ECO:0007669"/>
    <property type="project" value="RHEA"/>
</dbReference>
<keyword evidence="2 6" id="KW-0808">Transferase</keyword>
<comment type="catalytic activity">
    <reaction evidence="6">
        <text>dCMP + ATP = dCDP + ADP</text>
        <dbReference type="Rhea" id="RHEA:25094"/>
        <dbReference type="ChEBI" id="CHEBI:30616"/>
        <dbReference type="ChEBI" id="CHEBI:57566"/>
        <dbReference type="ChEBI" id="CHEBI:58593"/>
        <dbReference type="ChEBI" id="CHEBI:456216"/>
        <dbReference type="EC" id="2.7.4.25"/>
    </reaction>
</comment>
<gene>
    <name evidence="6" type="primary">cmk</name>
    <name evidence="7" type="ORF">SAMN05216439_0275</name>
</gene>
<keyword evidence="3 6" id="KW-0547">Nucleotide-binding</keyword>
<evidence type="ECO:0000256" key="6">
    <source>
        <dbReference type="HAMAP-Rule" id="MF_00239"/>
    </source>
</evidence>
<proteinExistence type="inferred from homology"/>
<name>A0A1H7NV44_9EURY</name>
<sequence length="173" mass="19423">MIITIGGLAGTGTTTLAEVLSEKLNVPYISAGFIFREMAAERGMSVLEFSEFAEGNAEIDKEIDKRQAEKAKSSDNLILEGRLSAFFVENADLKICLMTPFEVRSKRIAQREGKSVDVAKNEIIIREESESLRYKEIHNIDIRNMEIYDLIINTDSFNPESISEIITTTLKVI</sequence>
<dbReference type="InterPro" id="IPR027417">
    <property type="entry name" value="P-loop_NTPase"/>
</dbReference>
<comment type="subcellular location">
    <subcellularLocation>
        <location evidence="6">Cytoplasm</location>
    </subcellularLocation>
</comment>
<dbReference type="EMBL" id="FOAK01000013">
    <property type="protein sequence ID" value="SEL27184.1"/>
    <property type="molecule type" value="Genomic_DNA"/>
</dbReference>